<accession>A0A9W6YH03</accession>
<evidence type="ECO:0000256" key="3">
    <source>
        <dbReference type="ARBA" id="ARBA00022722"/>
    </source>
</evidence>
<organism evidence="8 9">
    <name type="scientific">Phytophthora fragariaefolia</name>
    <dbReference type="NCBI Taxonomy" id="1490495"/>
    <lineage>
        <taxon>Eukaryota</taxon>
        <taxon>Sar</taxon>
        <taxon>Stramenopiles</taxon>
        <taxon>Oomycota</taxon>
        <taxon>Peronosporomycetes</taxon>
        <taxon>Peronosporales</taxon>
        <taxon>Peronosporaceae</taxon>
        <taxon>Phytophthora</taxon>
    </lineage>
</organism>
<dbReference type="EMBL" id="BSXT01006744">
    <property type="protein sequence ID" value="GMF62965.1"/>
    <property type="molecule type" value="Genomic_DNA"/>
</dbReference>
<dbReference type="InterPro" id="IPR050951">
    <property type="entry name" value="Retrovirus_Pol_polyprotein"/>
</dbReference>
<dbReference type="CDD" id="cd09274">
    <property type="entry name" value="RNase_HI_RT_Ty3"/>
    <property type="match status" value="1"/>
</dbReference>
<keyword evidence="9" id="KW-1185">Reference proteome</keyword>
<evidence type="ECO:0000256" key="2">
    <source>
        <dbReference type="ARBA" id="ARBA00022695"/>
    </source>
</evidence>
<protein>
    <submittedName>
        <fullName evidence="8">Unnamed protein product</fullName>
    </submittedName>
</protein>
<dbReference type="OrthoDB" id="427924at2759"/>
<proteinExistence type="predicted"/>
<dbReference type="AlphaFoldDB" id="A0A9W6YH03"/>
<dbReference type="PANTHER" id="PTHR37984:SF5">
    <property type="entry name" value="PROTEIN NYNRIN-LIKE"/>
    <property type="match status" value="1"/>
</dbReference>
<reference evidence="8" key="1">
    <citation type="submission" date="2023-04" db="EMBL/GenBank/DDBJ databases">
        <title>Phytophthora fragariaefolia NBRC 109709.</title>
        <authorList>
            <person name="Ichikawa N."/>
            <person name="Sato H."/>
            <person name="Tonouchi N."/>
        </authorList>
    </citation>
    <scope>NUCLEOTIDE SEQUENCE</scope>
    <source>
        <strain evidence="8">NBRC 109709</strain>
    </source>
</reference>
<evidence type="ECO:0000256" key="5">
    <source>
        <dbReference type="ARBA" id="ARBA00022801"/>
    </source>
</evidence>
<keyword evidence="6" id="KW-0695">RNA-directed DNA polymerase</keyword>
<name>A0A9W6YH03_9STRA</name>
<keyword evidence="3" id="KW-0540">Nuclease</keyword>
<feature type="domain" description="Reverse transcriptase RNase H-like" evidence="7">
    <location>
        <begin position="41"/>
        <end position="144"/>
    </location>
</feature>
<dbReference type="SUPFAM" id="SSF56672">
    <property type="entry name" value="DNA/RNA polymerases"/>
    <property type="match status" value="1"/>
</dbReference>
<dbReference type="GO" id="GO:0016787">
    <property type="term" value="F:hydrolase activity"/>
    <property type="evidence" value="ECO:0007669"/>
    <property type="project" value="UniProtKB-KW"/>
</dbReference>
<dbReference type="FunFam" id="3.10.20.370:FF:000001">
    <property type="entry name" value="Retrovirus-related Pol polyprotein from transposon 17.6-like protein"/>
    <property type="match status" value="1"/>
</dbReference>
<evidence type="ECO:0000313" key="8">
    <source>
        <dbReference type="EMBL" id="GMF62965.1"/>
    </source>
</evidence>
<keyword evidence="5" id="KW-0378">Hydrolase</keyword>
<dbReference type="Proteomes" id="UP001165121">
    <property type="component" value="Unassembled WGS sequence"/>
</dbReference>
<keyword evidence="1" id="KW-0808">Transferase</keyword>
<dbReference type="PANTHER" id="PTHR37984">
    <property type="entry name" value="PROTEIN CBG26694"/>
    <property type="match status" value="1"/>
</dbReference>
<sequence>MAPLTKLLRKRSEWKLDDEPEAAFETIKDILTTKPLLVYPDFRLPFRFVTDTSKVGLGACLMQAQGAGWKPIAYASKVKSITDSNYGITELGFLAVVWAIKLFRPYLYGRRLMIGTDNSALRWLMQSPNLTGKLHRRVLTLQEYEFDVQYRPGCTNAVVDALSRVPAIVLAATGRRRRWIRQIAAAAERDSSAMSRGDASVLNHEDDGMAVIMNLGRVLTSLRSSRGSLRVW</sequence>
<comment type="caution">
    <text evidence="8">The sequence shown here is derived from an EMBL/GenBank/DDBJ whole genome shotgun (WGS) entry which is preliminary data.</text>
</comment>
<evidence type="ECO:0000256" key="1">
    <source>
        <dbReference type="ARBA" id="ARBA00022679"/>
    </source>
</evidence>
<dbReference type="InterPro" id="IPR041373">
    <property type="entry name" value="RT_RNaseH"/>
</dbReference>
<evidence type="ECO:0000259" key="7">
    <source>
        <dbReference type="Pfam" id="PF17917"/>
    </source>
</evidence>
<evidence type="ECO:0000313" key="9">
    <source>
        <dbReference type="Proteomes" id="UP001165121"/>
    </source>
</evidence>
<dbReference type="InterPro" id="IPR043502">
    <property type="entry name" value="DNA/RNA_pol_sf"/>
</dbReference>
<evidence type="ECO:0000256" key="4">
    <source>
        <dbReference type="ARBA" id="ARBA00022759"/>
    </source>
</evidence>
<keyword evidence="2" id="KW-0548">Nucleotidyltransferase</keyword>
<dbReference type="Gene3D" id="3.10.20.370">
    <property type="match status" value="1"/>
</dbReference>
<dbReference type="Pfam" id="PF17917">
    <property type="entry name" value="RT_RNaseH"/>
    <property type="match status" value="1"/>
</dbReference>
<dbReference type="GO" id="GO:0004519">
    <property type="term" value="F:endonuclease activity"/>
    <property type="evidence" value="ECO:0007669"/>
    <property type="project" value="UniProtKB-KW"/>
</dbReference>
<gene>
    <name evidence="8" type="ORF">Pfra01_002748100</name>
</gene>
<keyword evidence="4" id="KW-0255">Endonuclease</keyword>
<evidence type="ECO:0000256" key="6">
    <source>
        <dbReference type="ARBA" id="ARBA00022918"/>
    </source>
</evidence>
<dbReference type="GO" id="GO:0003964">
    <property type="term" value="F:RNA-directed DNA polymerase activity"/>
    <property type="evidence" value="ECO:0007669"/>
    <property type="project" value="UniProtKB-KW"/>
</dbReference>